<accession>A0ACB8FIR5</accession>
<sequence length="154" mass="17236">MGSIQRCAEMYQQGDWTTVRRKDCRCGKVHFKSRIKYRSGHTDVPQREERFLSSEEDLRDAKDLLPVSESRSPDWAACSPLRTEELDRQASPPHRGPGTKEKGASNMAAVKAGRFYVVARAALRTRANQNPESAPADHPEPPVLADNTEDSEEG</sequence>
<organism evidence="1 2">
    <name type="scientific">Sphaerodactylus townsendi</name>
    <dbReference type="NCBI Taxonomy" id="933632"/>
    <lineage>
        <taxon>Eukaryota</taxon>
        <taxon>Metazoa</taxon>
        <taxon>Chordata</taxon>
        <taxon>Craniata</taxon>
        <taxon>Vertebrata</taxon>
        <taxon>Euteleostomi</taxon>
        <taxon>Lepidosauria</taxon>
        <taxon>Squamata</taxon>
        <taxon>Bifurcata</taxon>
        <taxon>Gekkota</taxon>
        <taxon>Sphaerodactylidae</taxon>
        <taxon>Sphaerodactylus</taxon>
    </lineage>
</organism>
<evidence type="ECO:0000313" key="2">
    <source>
        <dbReference type="Proteomes" id="UP000827872"/>
    </source>
</evidence>
<reference evidence="1" key="1">
    <citation type="submission" date="2021-08" db="EMBL/GenBank/DDBJ databases">
        <title>The first chromosome-level gecko genome reveals the dynamic sex chromosomes of Neotropical dwarf geckos (Sphaerodactylidae: Sphaerodactylus).</title>
        <authorList>
            <person name="Pinto B.J."/>
            <person name="Keating S.E."/>
            <person name="Gamble T."/>
        </authorList>
    </citation>
    <scope>NUCLEOTIDE SEQUENCE</scope>
    <source>
        <strain evidence="1">TG3544</strain>
    </source>
</reference>
<dbReference type="EMBL" id="CM037617">
    <property type="protein sequence ID" value="KAH8004966.1"/>
    <property type="molecule type" value="Genomic_DNA"/>
</dbReference>
<comment type="caution">
    <text evidence="1">The sequence shown here is derived from an EMBL/GenBank/DDBJ whole genome shotgun (WGS) entry which is preliminary data.</text>
</comment>
<keyword evidence="2" id="KW-1185">Reference proteome</keyword>
<proteinExistence type="predicted"/>
<dbReference type="Proteomes" id="UP000827872">
    <property type="component" value="Linkage Group LG04"/>
</dbReference>
<name>A0ACB8FIR5_9SAUR</name>
<gene>
    <name evidence="1" type="ORF">K3G42_021667</name>
</gene>
<protein>
    <submittedName>
        <fullName evidence="1">Uncharacterized protein</fullName>
    </submittedName>
</protein>
<evidence type="ECO:0000313" key="1">
    <source>
        <dbReference type="EMBL" id="KAH8004966.1"/>
    </source>
</evidence>